<dbReference type="Gene3D" id="3.40.50.300">
    <property type="entry name" value="P-loop containing nucleotide triphosphate hydrolases"/>
    <property type="match status" value="1"/>
</dbReference>
<dbReference type="EMBL" id="JBBNAF010000003">
    <property type="protein sequence ID" value="KAK9159371.1"/>
    <property type="molecule type" value="Genomic_DNA"/>
</dbReference>
<feature type="domain" description="Tr-type G" evidence="4">
    <location>
        <begin position="78"/>
        <end position="121"/>
    </location>
</feature>
<dbReference type="SUPFAM" id="SSF52540">
    <property type="entry name" value="P-loop containing nucleoside triphosphate hydrolases"/>
    <property type="match status" value="1"/>
</dbReference>
<keyword evidence="2" id="KW-0342">GTP-binding</keyword>
<keyword evidence="6" id="KW-1185">Reference proteome</keyword>
<evidence type="ECO:0000256" key="2">
    <source>
        <dbReference type="ARBA" id="ARBA00023134"/>
    </source>
</evidence>
<keyword evidence="1" id="KW-0547">Nucleotide-binding</keyword>
<dbReference type="PANTHER" id="PTHR23115">
    <property type="entry name" value="TRANSLATION FACTOR"/>
    <property type="match status" value="1"/>
</dbReference>
<evidence type="ECO:0000256" key="3">
    <source>
        <dbReference type="SAM" id="MobiDB-lite"/>
    </source>
</evidence>
<evidence type="ECO:0000313" key="5">
    <source>
        <dbReference type="EMBL" id="KAK9159371.1"/>
    </source>
</evidence>
<gene>
    <name evidence="5" type="ORF">Syun_005712</name>
</gene>
<reference evidence="5 6" key="1">
    <citation type="submission" date="2024-01" db="EMBL/GenBank/DDBJ databases">
        <title>Genome assemblies of Stephania.</title>
        <authorList>
            <person name="Yang L."/>
        </authorList>
    </citation>
    <scope>NUCLEOTIDE SEQUENCE [LARGE SCALE GENOMIC DNA]</scope>
    <source>
        <strain evidence="5">YNDBR</strain>
        <tissue evidence="5">Leaf</tissue>
    </source>
</reference>
<name>A0AAP0Q0N4_9MAGN</name>
<dbReference type="InterPro" id="IPR000795">
    <property type="entry name" value="T_Tr_GTP-bd_dom"/>
</dbReference>
<dbReference type="Proteomes" id="UP001420932">
    <property type="component" value="Unassembled WGS sequence"/>
</dbReference>
<organism evidence="5 6">
    <name type="scientific">Stephania yunnanensis</name>
    <dbReference type="NCBI Taxonomy" id="152371"/>
    <lineage>
        <taxon>Eukaryota</taxon>
        <taxon>Viridiplantae</taxon>
        <taxon>Streptophyta</taxon>
        <taxon>Embryophyta</taxon>
        <taxon>Tracheophyta</taxon>
        <taxon>Spermatophyta</taxon>
        <taxon>Magnoliopsida</taxon>
        <taxon>Ranunculales</taxon>
        <taxon>Menispermaceae</taxon>
        <taxon>Menispermoideae</taxon>
        <taxon>Cissampelideae</taxon>
        <taxon>Stephania</taxon>
    </lineage>
</organism>
<dbReference type="GO" id="GO:0005525">
    <property type="term" value="F:GTP binding"/>
    <property type="evidence" value="ECO:0007669"/>
    <property type="project" value="UniProtKB-KW"/>
</dbReference>
<evidence type="ECO:0000256" key="1">
    <source>
        <dbReference type="ARBA" id="ARBA00022741"/>
    </source>
</evidence>
<dbReference type="InterPro" id="IPR050100">
    <property type="entry name" value="TRAFAC_GTPase_members"/>
</dbReference>
<evidence type="ECO:0000313" key="6">
    <source>
        <dbReference type="Proteomes" id="UP001420932"/>
    </source>
</evidence>
<sequence>MWVCGDMASTWLLHVQIAPSQKALSAQGVIHVDATSPHTKSTPPNNAFPKGVIAYSRKTKEMEVPDEVVELNETRENKRHLNVVFIGHVDAGKSTTGGPILFSSGQVDDRTIQKHENEAKDKSRESW</sequence>
<feature type="region of interest" description="Disordered" evidence="3">
    <location>
        <begin position="96"/>
        <end position="127"/>
    </location>
</feature>
<proteinExistence type="predicted"/>
<dbReference type="Pfam" id="PF00009">
    <property type="entry name" value="GTP_EFTU"/>
    <property type="match status" value="1"/>
</dbReference>
<dbReference type="AlphaFoldDB" id="A0AAP0Q0N4"/>
<protein>
    <recommendedName>
        <fullName evidence="4">Tr-type G domain-containing protein</fullName>
    </recommendedName>
</protein>
<comment type="caution">
    <text evidence="5">The sequence shown here is derived from an EMBL/GenBank/DDBJ whole genome shotgun (WGS) entry which is preliminary data.</text>
</comment>
<accession>A0AAP0Q0N4</accession>
<dbReference type="InterPro" id="IPR027417">
    <property type="entry name" value="P-loop_NTPase"/>
</dbReference>
<dbReference type="GO" id="GO:0003924">
    <property type="term" value="F:GTPase activity"/>
    <property type="evidence" value="ECO:0007669"/>
    <property type="project" value="InterPro"/>
</dbReference>
<evidence type="ECO:0000259" key="4">
    <source>
        <dbReference type="Pfam" id="PF00009"/>
    </source>
</evidence>
<feature type="compositionally biased region" description="Basic and acidic residues" evidence="3">
    <location>
        <begin position="107"/>
        <end position="127"/>
    </location>
</feature>